<name>A0A388LND4_CHABU</name>
<reference evidence="2 3" key="1">
    <citation type="journal article" date="2018" name="Cell">
        <title>The Chara Genome: Secondary Complexity and Implications for Plant Terrestrialization.</title>
        <authorList>
            <person name="Nishiyama T."/>
            <person name="Sakayama H."/>
            <person name="Vries J.D."/>
            <person name="Buschmann H."/>
            <person name="Saint-Marcoux D."/>
            <person name="Ullrich K.K."/>
            <person name="Haas F.B."/>
            <person name="Vanderstraeten L."/>
            <person name="Becker D."/>
            <person name="Lang D."/>
            <person name="Vosolsobe S."/>
            <person name="Rombauts S."/>
            <person name="Wilhelmsson P.K.I."/>
            <person name="Janitza P."/>
            <person name="Kern R."/>
            <person name="Heyl A."/>
            <person name="Rumpler F."/>
            <person name="Villalobos L.I.A.C."/>
            <person name="Clay J.M."/>
            <person name="Skokan R."/>
            <person name="Toyoda A."/>
            <person name="Suzuki Y."/>
            <person name="Kagoshima H."/>
            <person name="Schijlen E."/>
            <person name="Tajeshwar N."/>
            <person name="Catarino B."/>
            <person name="Hetherington A.J."/>
            <person name="Saltykova A."/>
            <person name="Bonnot C."/>
            <person name="Breuninger H."/>
            <person name="Symeonidi A."/>
            <person name="Radhakrishnan G.V."/>
            <person name="Van Nieuwerburgh F."/>
            <person name="Deforce D."/>
            <person name="Chang C."/>
            <person name="Karol K.G."/>
            <person name="Hedrich R."/>
            <person name="Ulvskov P."/>
            <person name="Glockner G."/>
            <person name="Delwiche C.F."/>
            <person name="Petrasek J."/>
            <person name="Van de Peer Y."/>
            <person name="Friml J."/>
            <person name="Beilby M."/>
            <person name="Dolan L."/>
            <person name="Kohara Y."/>
            <person name="Sugano S."/>
            <person name="Fujiyama A."/>
            <person name="Delaux P.-M."/>
            <person name="Quint M."/>
            <person name="TheiBen G."/>
            <person name="Hagemann M."/>
            <person name="Harholt J."/>
            <person name="Dunand C."/>
            <person name="Zachgo S."/>
            <person name="Langdale J."/>
            <person name="Maumus F."/>
            <person name="Straeten D.V.D."/>
            <person name="Gould S.B."/>
            <person name="Rensing S.A."/>
        </authorList>
    </citation>
    <scope>NUCLEOTIDE SEQUENCE [LARGE SCALE GENOMIC DNA]</scope>
    <source>
        <strain evidence="2 3">S276</strain>
    </source>
</reference>
<dbReference type="Gene3D" id="3.20.80.10">
    <property type="entry name" value="Regulatory factor, effector binding domain"/>
    <property type="match status" value="1"/>
</dbReference>
<evidence type="ECO:0000313" key="2">
    <source>
        <dbReference type="EMBL" id="GBG83837.1"/>
    </source>
</evidence>
<organism evidence="2 3">
    <name type="scientific">Chara braunii</name>
    <name type="common">Braun's stonewort</name>
    <dbReference type="NCBI Taxonomy" id="69332"/>
    <lineage>
        <taxon>Eukaryota</taxon>
        <taxon>Viridiplantae</taxon>
        <taxon>Streptophyta</taxon>
        <taxon>Charophyceae</taxon>
        <taxon>Charales</taxon>
        <taxon>Characeae</taxon>
        <taxon>Chara</taxon>
    </lineage>
</organism>
<dbReference type="InterPro" id="IPR006917">
    <property type="entry name" value="SOUL_heme-bd"/>
</dbReference>
<dbReference type="PANTHER" id="PTHR11220">
    <property type="entry name" value="HEME-BINDING PROTEIN-RELATED"/>
    <property type="match status" value="1"/>
</dbReference>
<dbReference type="PANTHER" id="PTHR11220:SF50">
    <property type="entry name" value="SOUL HEME-BINDING FAMILY PROTEIN"/>
    <property type="match status" value="1"/>
</dbReference>
<dbReference type="Pfam" id="PF10184">
    <property type="entry name" value="DUF2358"/>
    <property type="match status" value="1"/>
</dbReference>
<sequence length="513" mass="57264">MAMHVVAKICCTSDTALPLLHMRQCLHNHSSDVFEKALASSGRRYHVFPPRGRKQASSSLQLAMATAKVRHVDARTERCTSLKIIVLPLTVVKAAKAQSRLAFGRRRTFVTNIKCDAMCDKRRSRGPMQRTTDPRMPHTLQTSFPPGAFLHPKQLLSLQAVVSDTMYESPELASKQKVEELIEFLKEDSKHLFDDQGIDRSRYEESISFVDPITRYSSLSGYLFNIAVLRRLFNPDLVVLGFGQTDEWEITARWTMKMTFALLPWRPVVVFTGRSIYNINPVSGKFCGHRDVWDSISNQEYFSIEGVQDVVGQMLKIYLIPEAKAAASYMVVKRAAKYEVREYAPTVMLEGVLAAGEGIAGSQGYQSIRDYFQGVNQSGMKFEPTVPILSFRKTNSIAAAAAEGANYSSNTIVQVPLSGKQQQSETFPEATSVGSRLVDGQGGVYAVLEFSGAATDGLFYQKETELRQALLKDRLSPLDRAILARYYDPDSVPFLAKNEVLIPLENFALNVQS</sequence>
<dbReference type="InterPro" id="IPR018790">
    <property type="entry name" value="DUF2358"/>
</dbReference>
<evidence type="ECO:0000256" key="1">
    <source>
        <dbReference type="ARBA" id="ARBA00009817"/>
    </source>
</evidence>
<dbReference type="InterPro" id="IPR011256">
    <property type="entry name" value="Reg_factor_effector_dom_sf"/>
</dbReference>
<dbReference type="EMBL" id="BFEA01000453">
    <property type="protein sequence ID" value="GBG83837.1"/>
    <property type="molecule type" value="Genomic_DNA"/>
</dbReference>
<protein>
    <recommendedName>
        <fullName evidence="4">SOUL heme-binding protein</fullName>
    </recommendedName>
</protein>
<dbReference type="Proteomes" id="UP000265515">
    <property type="component" value="Unassembled WGS sequence"/>
</dbReference>
<dbReference type="Gramene" id="GBG83837">
    <property type="protein sequence ID" value="GBG83837"/>
    <property type="gene ID" value="CBR_g37636"/>
</dbReference>
<dbReference type="SUPFAM" id="SSF55136">
    <property type="entry name" value="Probable bacterial effector-binding domain"/>
    <property type="match status" value="1"/>
</dbReference>
<comment type="caution">
    <text evidence="2">The sequence shown here is derived from an EMBL/GenBank/DDBJ whole genome shotgun (WGS) entry which is preliminary data.</text>
</comment>
<accession>A0A388LND4</accession>
<proteinExistence type="inferred from homology"/>
<evidence type="ECO:0008006" key="4">
    <source>
        <dbReference type="Google" id="ProtNLM"/>
    </source>
</evidence>
<evidence type="ECO:0000313" key="3">
    <source>
        <dbReference type="Proteomes" id="UP000265515"/>
    </source>
</evidence>
<dbReference type="Pfam" id="PF04832">
    <property type="entry name" value="SOUL"/>
    <property type="match status" value="1"/>
</dbReference>
<keyword evidence="3" id="KW-1185">Reference proteome</keyword>
<dbReference type="AlphaFoldDB" id="A0A388LND4"/>
<comment type="similarity">
    <text evidence="1">Belongs to the HEBP family.</text>
</comment>
<gene>
    <name evidence="2" type="ORF">CBR_g37636</name>
</gene>
<dbReference type="OrthoDB" id="44820at2759"/>